<evidence type="ECO:0000313" key="2">
    <source>
        <dbReference type="Proteomes" id="UP000444980"/>
    </source>
</evidence>
<reference evidence="2" key="1">
    <citation type="submission" date="2019-06" db="EMBL/GenBank/DDBJ databases">
        <title>Gordonia isolated from sludge of a wastewater treatment plant.</title>
        <authorList>
            <person name="Tamura T."/>
            <person name="Aoyama K."/>
            <person name="Kang Y."/>
            <person name="Saito S."/>
            <person name="Akiyama N."/>
            <person name="Yazawa K."/>
            <person name="Gonoi T."/>
            <person name="Mikami Y."/>
        </authorList>
    </citation>
    <scope>NUCLEOTIDE SEQUENCE [LARGE SCALE GENOMIC DNA]</scope>
    <source>
        <strain evidence="2">NBRC 107697</strain>
    </source>
</reference>
<accession>A0A7I9UW74</accession>
<proteinExistence type="predicted"/>
<dbReference type="EMBL" id="BJOU01000001">
    <property type="protein sequence ID" value="GED97096.1"/>
    <property type="molecule type" value="Genomic_DNA"/>
</dbReference>
<protein>
    <submittedName>
        <fullName evidence="1">Uncharacterized protein</fullName>
    </submittedName>
</protein>
<comment type="caution">
    <text evidence="1">The sequence shown here is derived from an EMBL/GenBank/DDBJ whole genome shotgun (WGS) entry which is preliminary data.</text>
</comment>
<evidence type="ECO:0000313" key="1">
    <source>
        <dbReference type="EMBL" id="GED97096.1"/>
    </source>
</evidence>
<dbReference type="Proteomes" id="UP000444980">
    <property type="component" value="Unassembled WGS sequence"/>
</dbReference>
<sequence>MSDEQPRLPGVGRDLDFERLERGKDLAQEAVQTTATRVGRIATIITGAVVDVAREIGELITDGFEMREAAKRAKDDAARLDRMARERLVDEEDDDPVIGELEQAPVSLQKAIEAPVENEDR</sequence>
<gene>
    <name evidence="1" type="ORF">nbrc107697_11350</name>
</gene>
<dbReference type="OrthoDB" id="4774779at2"/>
<dbReference type="AlphaFoldDB" id="A0A7I9UW74"/>
<keyword evidence="2" id="KW-1185">Reference proteome</keyword>
<name>A0A7I9UW74_9ACTN</name>
<organism evidence="1 2">
    <name type="scientific">Gordonia crocea</name>
    <dbReference type="NCBI Taxonomy" id="589162"/>
    <lineage>
        <taxon>Bacteria</taxon>
        <taxon>Bacillati</taxon>
        <taxon>Actinomycetota</taxon>
        <taxon>Actinomycetes</taxon>
        <taxon>Mycobacteriales</taxon>
        <taxon>Gordoniaceae</taxon>
        <taxon>Gordonia</taxon>
    </lineage>
</organism>
<dbReference type="RefSeq" id="WP_161926469.1">
    <property type="nucleotide sequence ID" value="NZ_BJOU01000001.1"/>
</dbReference>